<protein>
    <submittedName>
        <fullName evidence="1">DUF1816 domain-containing protein</fullName>
    </submittedName>
</protein>
<dbReference type="EMBL" id="RAWI01001046">
    <property type="protein sequence ID" value="RKH82039.1"/>
    <property type="molecule type" value="Genomic_DNA"/>
</dbReference>
<feature type="non-terminal residue" evidence="1">
    <location>
        <position position="71"/>
    </location>
</feature>
<dbReference type="Pfam" id="PF08846">
    <property type="entry name" value="DUF1816"/>
    <property type="match status" value="1"/>
</dbReference>
<dbReference type="InterPro" id="IPR014945">
    <property type="entry name" value="DUF1816"/>
</dbReference>
<name>A0ABX9Q380_9BACT</name>
<accession>A0ABX9Q380</accession>
<comment type="caution">
    <text evidence="1">The sequence shown here is derived from an EMBL/GenBank/DDBJ whole genome shotgun (WGS) entry which is preliminary data.</text>
</comment>
<dbReference type="Proteomes" id="UP000278907">
    <property type="component" value="Unassembled WGS sequence"/>
</dbReference>
<reference evidence="1 2" key="1">
    <citation type="submission" date="2018-09" db="EMBL/GenBank/DDBJ databases">
        <authorList>
            <person name="Livingstone P.G."/>
            <person name="Whitworth D.E."/>
        </authorList>
    </citation>
    <scope>NUCLEOTIDE SEQUENCE [LARGE SCALE GENOMIC DNA]</scope>
    <source>
        <strain evidence="1 2">CA031B</strain>
    </source>
</reference>
<sequence>MQLFNVAKEFFTGFLQAIGKQWWVEITTAEPRCTYYFGPFARSKEAHTARPGYIEDLQGEGARGIQVQVRQ</sequence>
<gene>
    <name evidence="1" type="ORF">D7Y13_43005</name>
</gene>
<proteinExistence type="predicted"/>
<evidence type="ECO:0000313" key="1">
    <source>
        <dbReference type="EMBL" id="RKH82039.1"/>
    </source>
</evidence>
<keyword evidence="2" id="KW-1185">Reference proteome</keyword>
<organism evidence="1 2">
    <name type="scientific">Corallococcus praedator</name>
    <dbReference type="NCBI Taxonomy" id="2316724"/>
    <lineage>
        <taxon>Bacteria</taxon>
        <taxon>Pseudomonadati</taxon>
        <taxon>Myxococcota</taxon>
        <taxon>Myxococcia</taxon>
        <taxon>Myxococcales</taxon>
        <taxon>Cystobacterineae</taxon>
        <taxon>Myxococcaceae</taxon>
        <taxon>Corallococcus</taxon>
    </lineage>
</organism>
<dbReference type="RefSeq" id="WP_120631120.1">
    <property type="nucleotide sequence ID" value="NZ_RAWI01001046.1"/>
</dbReference>
<evidence type="ECO:0000313" key="2">
    <source>
        <dbReference type="Proteomes" id="UP000278907"/>
    </source>
</evidence>